<organism evidence="2 3">
    <name type="scientific">Shewanella surugensis</name>
    <dbReference type="NCBI Taxonomy" id="212020"/>
    <lineage>
        <taxon>Bacteria</taxon>
        <taxon>Pseudomonadati</taxon>
        <taxon>Pseudomonadota</taxon>
        <taxon>Gammaproteobacteria</taxon>
        <taxon>Alteromonadales</taxon>
        <taxon>Shewanellaceae</taxon>
        <taxon>Shewanella</taxon>
    </lineage>
</organism>
<keyword evidence="1" id="KW-0812">Transmembrane</keyword>
<proteinExistence type="predicted"/>
<reference evidence="2 3" key="1">
    <citation type="submission" date="2022-01" db="EMBL/GenBank/DDBJ databases">
        <title>Whole genome-based taxonomy of the Shewanellaceae.</title>
        <authorList>
            <person name="Martin-Rodriguez A.J."/>
        </authorList>
    </citation>
    <scope>NUCLEOTIDE SEQUENCE [LARGE SCALE GENOMIC DNA]</scope>
    <source>
        <strain evidence="2 3">DSM 17177</strain>
    </source>
</reference>
<keyword evidence="1" id="KW-1133">Transmembrane helix</keyword>
<keyword evidence="3" id="KW-1185">Reference proteome</keyword>
<protein>
    <recommendedName>
        <fullName evidence="4">DUF3325 domain-containing protein</fullName>
    </recommendedName>
</protein>
<evidence type="ECO:0000313" key="2">
    <source>
        <dbReference type="EMBL" id="MCL1126551.1"/>
    </source>
</evidence>
<dbReference type="EMBL" id="JAKIKS010000093">
    <property type="protein sequence ID" value="MCL1126551.1"/>
    <property type="molecule type" value="Genomic_DNA"/>
</dbReference>
<name>A0ABT0LFQ6_9GAMM</name>
<sequence>MYWLILGFVIISAVIVLLPQNMSFEMADDPKLTSKKVTHYTLLLLPILVLAWLLVTLFNGSNTHFGATAISFVLSACAIALPKLHKLILPCAILTAICLLAESLF</sequence>
<evidence type="ECO:0000313" key="3">
    <source>
        <dbReference type="Proteomes" id="UP001203423"/>
    </source>
</evidence>
<accession>A0ABT0LFQ6</accession>
<evidence type="ECO:0008006" key="4">
    <source>
        <dbReference type="Google" id="ProtNLM"/>
    </source>
</evidence>
<evidence type="ECO:0000256" key="1">
    <source>
        <dbReference type="SAM" id="Phobius"/>
    </source>
</evidence>
<feature type="transmembrane region" description="Helical" evidence="1">
    <location>
        <begin position="37"/>
        <end position="58"/>
    </location>
</feature>
<keyword evidence="1" id="KW-0472">Membrane</keyword>
<dbReference type="Proteomes" id="UP001203423">
    <property type="component" value="Unassembled WGS sequence"/>
</dbReference>
<gene>
    <name evidence="2" type="ORF">L2764_19185</name>
</gene>
<comment type="caution">
    <text evidence="2">The sequence shown here is derived from an EMBL/GenBank/DDBJ whole genome shotgun (WGS) entry which is preliminary data.</text>
</comment>
<dbReference type="RefSeq" id="WP_248941952.1">
    <property type="nucleotide sequence ID" value="NZ_JAKIKS010000093.1"/>
</dbReference>